<dbReference type="VEuPathDB" id="CryptoDB:Cvel_24462"/>
<accession>A0A0G4H2M9</accession>
<dbReference type="EMBL" id="CDMZ01001816">
    <property type="protein sequence ID" value="CEM37918.1"/>
    <property type="molecule type" value="Genomic_DNA"/>
</dbReference>
<evidence type="ECO:0000313" key="2">
    <source>
        <dbReference type="EMBL" id="CEM37918.1"/>
    </source>
</evidence>
<sequence length="298" mass="32772">MVKGDDQIVEDDLHPVPKSVFSATSLRSSETFGGGLLFVGLSSPAASLMPPEWRPRREGGRMGNGQSPEGHVQRLSDRTPLLQSLPMALPSPHNQPRSNTHSNCPAAVAHFRPQKSCLKKTVSPRNAGAGADKEKQEEEKKKEEEDFDEDYWRDYFILPAKQRSGGDKAKLRAHEMSVRACLAGSGDHFLKDPLAPSLSLTGTPAHSPSLSRRSGRTTKISWNPREDVRCYDLGKTSSQKLRKVPRRLDGPLPSCATTVLWPPSLNASVVGPLQAAWGAASRWGVRGWEALRENFRSH</sequence>
<protein>
    <submittedName>
        <fullName evidence="2">Uncharacterized protein</fullName>
    </submittedName>
</protein>
<name>A0A0G4H2M9_9ALVE</name>
<proteinExistence type="predicted"/>
<feature type="region of interest" description="Disordered" evidence="1">
    <location>
        <begin position="49"/>
        <end position="145"/>
    </location>
</feature>
<reference evidence="2" key="1">
    <citation type="submission" date="2014-11" db="EMBL/GenBank/DDBJ databases">
        <authorList>
            <person name="Otto D Thomas"/>
            <person name="Naeem Raeece"/>
        </authorList>
    </citation>
    <scope>NUCLEOTIDE SEQUENCE</scope>
</reference>
<gene>
    <name evidence="2" type="ORF">Cvel_24462</name>
</gene>
<feature type="compositionally biased region" description="Basic and acidic residues" evidence="1">
    <location>
        <begin position="131"/>
        <end position="144"/>
    </location>
</feature>
<feature type="compositionally biased region" description="Polar residues" evidence="1">
    <location>
        <begin position="92"/>
        <end position="103"/>
    </location>
</feature>
<evidence type="ECO:0000256" key="1">
    <source>
        <dbReference type="SAM" id="MobiDB-lite"/>
    </source>
</evidence>
<dbReference type="AlphaFoldDB" id="A0A0G4H2M9"/>
<organism evidence="2">
    <name type="scientific">Chromera velia CCMP2878</name>
    <dbReference type="NCBI Taxonomy" id="1169474"/>
    <lineage>
        <taxon>Eukaryota</taxon>
        <taxon>Sar</taxon>
        <taxon>Alveolata</taxon>
        <taxon>Colpodellida</taxon>
        <taxon>Chromeraceae</taxon>
        <taxon>Chromera</taxon>
    </lineage>
</organism>